<evidence type="ECO:0000313" key="13">
    <source>
        <dbReference type="Ensembl" id="ENSVKKP00000021698.1"/>
    </source>
</evidence>
<evidence type="ECO:0000256" key="8">
    <source>
        <dbReference type="ARBA" id="ARBA00023224"/>
    </source>
</evidence>
<keyword evidence="14" id="KW-1185">Reference proteome</keyword>
<reference evidence="13" key="2">
    <citation type="submission" date="2025-09" db="UniProtKB">
        <authorList>
            <consortium name="Ensembl"/>
        </authorList>
    </citation>
    <scope>IDENTIFICATION</scope>
</reference>
<keyword evidence="3 10" id="KW-0812">Transmembrane</keyword>
<gene>
    <name evidence="13" type="primary">LOC123035021</name>
</gene>
<evidence type="ECO:0000256" key="7">
    <source>
        <dbReference type="ARBA" id="ARBA00023170"/>
    </source>
</evidence>
<name>A0A8D2LFU7_VARKO</name>
<sequence>MGTEDYHTISTDPDYLYPTDPPLELFSHGLNVMTNFSGTCMLTELNVTADSYNPGSVFVWPMLQYFLCILGLVGNGNVIWLLAFHIKRNTFTTYVLNLALADSGVLIILLVIGIVDVSNHFVWHGFPFLDVQILYYLFGLMHGVGQFLLTTISIDRCASVLFPIWHRCRRPPHLSAIICTLIWALWFLVYGVHMILFSMSRISTDISPYVALANGLICFPVMTISSLTLFIKVYFKSHQSRRGKLIKTILLALLFFLILAFPLTVIYVLGVFFDFHFLLHCSIWHLGLFCASLNSSVNPLIYFLVGRNRRSPSTESMKFILQRVFKEQENSEGDLEPRVQIQL</sequence>
<evidence type="ECO:0000256" key="4">
    <source>
        <dbReference type="ARBA" id="ARBA00022989"/>
    </source>
</evidence>
<dbReference type="PRINTS" id="PR00237">
    <property type="entry name" value="GPCRRHODOPSN"/>
</dbReference>
<feature type="transmembrane region" description="Helical" evidence="11">
    <location>
        <begin position="135"/>
        <end position="154"/>
    </location>
</feature>
<proteinExistence type="inferred from homology"/>
<dbReference type="Pfam" id="PF00001">
    <property type="entry name" value="7tm_1"/>
    <property type="match status" value="1"/>
</dbReference>
<feature type="transmembrane region" description="Helical" evidence="11">
    <location>
        <begin position="282"/>
        <end position="305"/>
    </location>
</feature>
<dbReference type="Proteomes" id="UP000694545">
    <property type="component" value="Unplaced"/>
</dbReference>
<protein>
    <recommendedName>
        <fullName evidence="12">G-protein coupled receptors family 1 profile domain-containing protein</fullName>
    </recommendedName>
</protein>
<evidence type="ECO:0000256" key="9">
    <source>
        <dbReference type="ARBA" id="ARBA00061394"/>
    </source>
</evidence>
<keyword evidence="8 10" id="KW-0807">Transducer</keyword>
<dbReference type="PRINTS" id="PR02108">
    <property type="entry name" value="MRGPCRFAMILY"/>
</dbReference>
<dbReference type="FunFam" id="1.20.1070.10:FF:000193">
    <property type="entry name" value="Mas-related G-protein coupled receptor member E"/>
    <property type="match status" value="1"/>
</dbReference>
<dbReference type="Gene3D" id="1.20.1070.10">
    <property type="entry name" value="Rhodopsin 7-helix transmembrane proteins"/>
    <property type="match status" value="1"/>
</dbReference>
<dbReference type="AlphaFoldDB" id="A0A8D2LFU7"/>
<dbReference type="InterPro" id="IPR017452">
    <property type="entry name" value="GPCR_Rhodpsn_7TM"/>
</dbReference>
<keyword evidence="2" id="KW-1003">Cell membrane</keyword>
<comment type="subcellular location">
    <subcellularLocation>
        <location evidence="1">Cell membrane</location>
        <topology evidence="1">Multi-pass membrane protein</topology>
    </subcellularLocation>
</comment>
<organism evidence="13 14">
    <name type="scientific">Varanus komodoensis</name>
    <name type="common">Komodo dragon</name>
    <dbReference type="NCBI Taxonomy" id="61221"/>
    <lineage>
        <taxon>Eukaryota</taxon>
        <taxon>Metazoa</taxon>
        <taxon>Chordata</taxon>
        <taxon>Craniata</taxon>
        <taxon>Vertebrata</taxon>
        <taxon>Euteleostomi</taxon>
        <taxon>Lepidosauria</taxon>
        <taxon>Squamata</taxon>
        <taxon>Bifurcata</taxon>
        <taxon>Unidentata</taxon>
        <taxon>Episquamata</taxon>
        <taxon>Toxicofera</taxon>
        <taxon>Anguimorpha</taxon>
        <taxon>Paleoanguimorpha</taxon>
        <taxon>Varanoidea</taxon>
        <taxon>Varanidae</taxon>
        <taxon>Varanus</taxon>
    </lineage>
</organism>
<feature type="transmembrane region" description="Helical" evidence="11">
    <location>
        <begin position="94"/>
        <end position="115"/>
    </location>
</feature>
<evidence type="ECO:0000313" key="14">
    <source>
        <dbReference type="Proteomes" id="UP000694545"/>
    </source>
</evidence>
<dbReference type="PROSITE" id="PS00237">
    <property type="entry name" value="G_PROTEIN_RECEP_F1_1"/>
    <property type="match status" value="1"/>
</dbReference>
<keyword evidence="5 10" id="KW-0297">G-protein coupled receptor</keyword>
<dbReference type="GO" id="GO:0005886">
    <property type="term" value="C:plasma membrane"/>
    <property type="evidence" value="ECO:0007669"/>
    <property type="project" value="UniProtKB-SubCell"/>
</dbReference>
<evidence type="ECO:0000256" key="2">
    <source>
        <dbReference type="ARBA" id="ARBA00022475"/>
    </source>
</evidence>
<dbReference type="PANTHER" id="PTHR11334">
    <property type="entry name" value="MAS-RELATED G-PROTEIN COUPLED RECEPTOR"/>
    <property type="match status" value="1"/>
</dbReference>
<dbReference type="InterPro" id="IPR026234">
    <property type="entry name" value="MRGPCRFAMILY"/>
</dbReference>
<evidence type="ECO:0000256" key="1">
    <source>
        <dbReference type="ARBA" id="ARBA00004651"/>
    </source>
</evidence>
<feature type="domain" description="G-protein coupled receptors family 1 profile" evidence="12">
    <location>
        <begin position="74"/>
        <end position="302"/>
    </location>
</feature>
<evidence type="ECO:0000256" key="11">
    <source>
        <dbReference type="SAM" id="Phobius"/>
    </source>
</evidence>
<dbReference type="Ensembl" id="ENSVKKT00000022242.1">
    <property type="protein sequence ID" value="ENSVKKP00000021698.1"/>
    <property type="gene ID" value="ENSVKKG00000014505.1"/>
</dbReference>
<feature type="transmembrane region" description="Helical" evidence="11">
    <location>
        <begin position="174"/>
        <end position="197"/>
    </location>
</feature>
<evidence type="ECO:0000256" key="6">
    <source>
        <dbReference type="ARBA" id="ARBA00023136"/>
    </source>
</evidence>
<reference evidence="13" key="1">
    <citation type="submission" date="2025-08" db="UniProtKB">
        <authorList>
            <consortium name="Ensembl"/>
        </authorList>
    </citation>
    <scope>IDENTIFICATION</scope>
</reference>
<dbReference type="InterPro" id="IPR000276">
    <property type="entry name" value="GPCR_Rhodpsn"/>
</dbReference>
<dbReference type="OMA" id="EDYHTIS"/>
<evidence type="ECO:0000256" key="10">
    <source>
        <dbReference type="RuleBase" id="RU000688"/>
    </source>
</evidence>
<evidence type="ECO:0000259" key="12">
    <source>
        <dbReference type="PROSITE" id="PS50262"/>
    </source>
</evidence>
<feature type="transmembrane region" description="Helical" evidence="11">
    <location>
        <begin position="209"/>
        <end position="233"/>
    </location>
</feature>
<dbReference type="PROSITE" id="PS50262">
    <property type="entry name" value="G_PROTEIN_RECEP_F1_2"/>
    <property type="match status" value="1"/>
</dbReference>
<evidence type="ECO:0000256" key="3">
    <source>
        <dbReference type="ARBA" id="ARBA00022692"/>
    </source>
</evidence>
<comment type="similarity">
    <text evidence="9">Belongs to the G-protein coupled receptor 1 family. Mas subfamily.</text>
</comment>
<keyword evidence="4 11" id="KW-1133">Transmembrane helix</keyword>
<dbReference type="PANTHER" id="PTHR11334:SF68">
    <property type="entry name" value="G-PROTEIN COUPLED RECEPTORS FAMILY 1 PROFILE DOMAIN-CONTAINING PROTEIN-RELATED"/>
    <property type="match status" value="1"/>
</dbReference>
<dbReference type="GO" id="GO:0004930">
    <property type="term" value="F:G protein-coupled receptor activity"/>
    <property type="evidence" value="ECO:0007669"/>
    <property type="project" value="UniProtKB-KW"/>
</dbReference>
<keyword evidence="7 10" id="KW-0675">Receptor</keyword>
<feature type="transmembrane region" description="Helical" evidence="11">
    <location>
        <begin position="62"/>
        <end position="82"/>
    </location>
</feature>
<feature type="transmembrane region" description="Helical" evidence="11">
    <location>
        <begin position="245"/>
        <end position="270"/>
    </location>
</feature>
<keyword evidence="6 11" id="KW-0472">Membrane</keyword>
<accession>A0A8D2LFU7</accession>
<evidence type="ECO:0000256" key="5">
    <source>
        <dbReference type="ARBA" id="ARBA00023040"/>
    </source>
</evidence>
<dbReference type="SUPFAM" id="SSF81321">
    <property type="entry name" value="Family A G protein-coupled receptor-like"/>
    <property type="match status" value="1"/>
</dbReference>